<evidence type="ECO:0000256" key="2">
    <source>
        <dbReference type="SAM" id="Phobius"/>
    </source>
</evidence>
<gene>
    <name evidence="3" type="ORF">BWD09_12420</name>
</gene>
<keyword evidence="2" id="KW-1133">Transmembrane helix</keyword>
<dbReference type="PRINTS" id="PR01490">
    <property type="entry name" value="RTXTOXIND"/>
</dbReference>
<reference evidence="4" key="1">
    <citation type="submission" date="2017-01" db="EMBL/GenBank/DDBJ databases">
        <authorList>
            <person name="Wolfgang W.J."/>
            <person name="Cole J."/>
            <person name="Wroblewski D."/>
            <person name="Mcginnis J."/>
            <person name="Musser K.A."/>
        </authorList>
    </citation>
    <scope>NUCLEOTIDE SEQUENCE [LARGE SCALE GENOMIC DNA]</scope>
    <source>
        <strain evidence="4">DSM 19151</strain>
    </source>
</reference>
<dbReference type="Proteomes" id="UP000193118">
    <property type="component" value="Unassembled WGS sequence"/>
</dbReference>
<dbReference type="EMBL" id="MTBO01000056">
    <property type="protein sequence ID" value="OSI13793.1"/>
    <property type="molecule type" value="Genomic_DNA"/>
</dbReference>
<keyword evidence="2" id="KW-0472">Membrane</keyword>
<accession>A0A1X3D1J5</accession>
<dbReference type="OrthoDB" id="9775513at2"/>
<dbReference type="STRING" id="194197.BWD09_12420"/>
<keyword evidence="1" id="KW-0175">Coiled coil</keyword>
<evidence type="ECO:0000256" key="1">
    <source>
        <dbReference type="SAM" id="Coils"/>
    </source>
</evidence>
<sequence length="431" mass="47923">MAENNSFFRPEIFEAKKNKWTGHVVLSRPFSFVFLTGCAAAGAFTLIVFAFFGSYTRKTTVEGQLLPVSGMVRVYAPDTGVVTAKKVNDGDYVKQGDELLTVSTPRYSGGGDVRARLVKEAEMKKDMLLQEIERQKKVQQGEARSLTDAVARLESQLADVRSQIKGQAKRVELAAQIIGKYRPLLKKGFISEQQMIEYENEHLNQESQLDALKREEAGVLRELNTQRQTLADLPDKQKTELSQLNRTVSEITQEGLNLDLQQEQTIHASKSGYVSTSNVEVGQQVSPSQLLMSIVPGKTELVANLYVPSRAAGFINPNDRVVLRYQAYPYQKFGHAEGKIISIAKTALGKQELASLGGVSADSENQAIQAQANEPVYLVKVKLAKQTVKVYGQEKPLQIGMVAEADILHERKKLYEWVLDPLYSITGKLTR</sequence>
<organism evidence="3 4">
    <name type="scientific">Neisseria dentiae</name>
    <dbReference type="NCBI Taxonomy" id="194197"/>
    <lineage>
        <taxon>Bacteria</taxon>
        <taxon>Pseudomonadati</taxon>
        <taxon>Pseudomonadota</taxon>
        <taxon>Betaproteobacteria</taxon>
        <taxon>Neisseriales</taxon>
        <taxon>Neisseriaceae</taxon>
        <taxon>Neisseria</taxon>
    </lineage>
</organism>
<dbReference type="Gene3D" id="2.40.30.170">
    <property type="match status" value="1"/>
</dbReference>
<evidence type="ECO:0000313" key="4">
    <source>
        <dbReference type="Proteomes" id="UP000193118"/>
    </source>
</evidence>
<dbReference type="InterPro" id="IPR050739">
    <property type="entry name" value="MFP"/>
</dbReference>
<evidence type="ECO:0000313" key="3">
    <source>
        <dbReference type="EMBL" id="OSI13793.1"/>
    </source>
</evidence>
<feature type="transmembrane region" description="Helical" evidence="2">
    <location>
        <begin position="30"/>
        <end position="52"/>
    </location>
</feature>
<protein>
    <submittedName>
        <fullName evidence="3">Hemolysin D</fullName>
    </submittedName>
</protein>
<proteinExistence type="predicted"/>
<keyword evidence="2" id="KW-0812">Transmembrane</keyword>
<keyword evidence="4" id="KW-1185">Reference proteome</keyword>
<dbReference type="PANTHER" id="PTHR30386">
    <property type="entry name" value="MEMBRANE FUSION SUBUNIT OF EMRAB-TOLC MULTIDRUG EFFLUX PUMP"/>
    <property type="match status" value="1"/>
</dbReference>
<dbReference type="RefSeq" id="WP_085367099.1">
    <property type="nucleotide sequence ID" value="NZ_CAUJPZ010000084.1"/>
</dbReference>
<name>A0A1X3D1J5_9NEIS</name>
<dbReference type="AlphaFoldDB" id="A0A1X3D1J5"/>
<dbReference type="GeneID" id="94579628"/>
<dbReference type="Gene3D" id="2.40.50.100">
    <property type="match status" value="1"/>
</dbReference>
<comment type="caution">
    <text evidence="3">The sequence shown here is derived from an EMBL/GenBank/DDBJ whole genome shotgun (WGS) entry which is preliminary data.</text>
</comment>
<feature type="coiled-coil region" evidence="1">
    <location>
        <begin position="118"/>
        <end position="170"/>
    </location>
</feature>
<dbReference type="PANTHER" id="PTHR30386:SF28">
    <property type="entry name" value="EXPORTED PROTEIN"/>
    <property type="match status" value="1"/>
</dbReference>